<evidence type="ECO:0008006" key="4">
    <source>
        <dbReference type="Google" id="ProtNLM"/>
    </source>
</evidence>
<sequence>MTPLFKISKLGICTVLLGAPLLGHAYTLIDKDNQHLSFNGEADVGAFHSQETYGNPHKSPSWQEGFIKFGLSGDQKAANGTFFSTINAISSGTWGDGDASGATTGSERKTNLEDLFIGYRTKNIEFSTGRQGFVVGNGFIINNDALNLGKGLNGPAAGTGVHPNRGGAFWLAARKSFHNTAILRLGGDKGWRSDIYWLKSNNEAQASTEMAGINIENHNKYGVVGFLFNKGLSVDQKEANFFGLNKRDGQKTMSVRYQGDAGIKPLFLSAQYVKQTQGDHSKNAKAWYAEVGWTFDQIAWSPSLHYRFTRYGEGYDPLFYGFSSRGYGTWFQGEVAANYAGPSGNTIDSDIQSVQLSATPTDKISVGALYFDFSKTQNDTGKNNAKEVDLWMQWAVNDHLIISPLVGFYKPKSNTSKQGNDNTNVYSQVIAIMPF</sequence>
<proteinExistence type="predicted"/>
<dbReference type="STRING" id="1792290.MSP8886_04081"/>
<feature type="chain" id="PRO_5008379286" description="Alginate export domain-containing protein" evidence="1">
    <location>
        <begin position="26"/>
        <end position="435"/>
    </location>
</feature>
<gene>
    <name evidence="2" type="ORF">MSP8886_04081</name>
</gene>
<evidence type="ECO:0000256" key="1">
    <source>
        <dbReference type="SAM" id="SignalP"/>
    </source>
</evidence>
<dbReference type="AlphaFoldDB" id="A0A1A8TUP1"/>
<dbReference type="Proteomes" id="UP000092544">
    <property type="component" value="Unassembled WGS sequence"/>
</dbReference>
<keyword evidence="3" id="KW-1185">Reference proteome</keyword>
<protein>
    <recommendedName>
        <fullName evidence="4">Alginate export domain-containing protein</fullName>
    </recommendedName>
</protein>
<dbReference type="EMBL" id="FLOB01000017">
    <property type="protein sequence ID" value="SBS37354.1"/>
    <property type="molecule type" value="Genomic_DNA"/>
</dbReference>
<evidence type="ECO:0000313" key="3">
    <source>
        <dbReference type="Proteomes" id="UP000092544"/>
    </source>
</evidence>
<dbReference type="RefSeq" id="WP_067020328.1">
    <property type="nucleotide sequence ID" value="NZ_FLOB01000017.1"/>
</dbReference>
<feature type="signal peptide" evidence="1">
    <location>
        <begin position="1"/>
        <end position="25"/>
    </location>
</feature>
<name>A0A1A8TUP1_9GAMM</name>
<accession>A0A1A8TUP1</accession>
<organism evidence="2 3">
    <name type="scientific">Marinomonas spartinae</name>
    <dbReference type="NCBI Taxonomy" id="1792290"/>
    <lineage>
        <taxon>Bacteria</taxon>
        <taxon>Pseudomonadati</taxon>
        <taxon>Pseudomonadota</taxon>
        <taxon>Gammaproteobacteria</taxon>
        <taxon>Oceanospirillales</taxon>
        <taxon>Oceanospirillaceae</taxon>
        <taxon>Marinomonas</taxon>
    </lineage>
</organism>
<dbReference type="OrthoDB" id="6756628at2"/>
<reference evidence="2 3" key="1">
    <citation type="submission" date="2016-06" db="EMBL/GenBank/DDBJ databases">
        <authorList>
            <person name="Kjaerup R.B."/>
            <person name="Dalgaard T.S."/>
            <person name="Juul-Madsen H.R."/>
        </authorList>
    </citation>
    <scope>NUCLEOTIDE SEQUENCE [LARGE SCALE GENOMIC DNA]</scope>
    <source>
        <strain evidence="2 3">CECT 8886</strain>
    </source>
</reference>
<keyword evidence="1" id="KW-0732">Signal</keyword>
<evidence type="ECO:0000313" key="2">
    <source>
        <dbReference type="EMBL" id="SBS37354.1"/>
    </source>
</evidence>